<dbReference type="Gene3D" id="3.60.40.10">
    <property type="entry name" value="PPM-type phosphatase domain"/>
    <property type="match status" value="1"/>
</dbReference>
<dbReference type="RefSeq" id="WP_187724698.1">
    <property type="nucleotide sequence ID" value="NZ_CP060783.1"/>
</dbReference>
<protein>
    <submittedName>
        <fullName evidence="2">Serine/threonine-protein phosphatase</fullName>
    </submittedName>
</protein>
<dbReference type="AlphaFoldDB" id="A0A7H0GLE0"/>
<name>A0A7H0GLE0_9BURK</name>
<dbReference type="SMART" id="SM00331">
    <property type="entry name" value="PP2C_SIG"/>
    <property type="match status" value="1"/>
</dbReference>
<keyword evidence="3" id="KW-1185">Reference proteome</keyword>
<feature type="domain" description="PPM-type phosphatase" evidence="1">
    <location>
        <begin position="17"/>
        <end position="253"/>
    </location>
</feature>
<dbReference type="Proteomes" id="UP000516028">
    <property type="component" value="Chromosome"/>
</dbReference>
<dbReference type="SMART" id="SM00332">
    <property type="entry name" value="PP2Cc"/>
    <property type="match status" value="1"/>
</dbReference>
<evidence type="ECO:0000313" key="3">
    <source>
        <dbReference type="Proteomes" id="UP000516028"/>
    </source>
</evidence>
<dbReference type="InterPro" id="IPR036457">
    <property type="entry name" value="PPM-type-like_dom_sf"/>
</dbReference>
<dbReference type="EMBL" id="CP060783">
    <property type="protein sequence ID" value="QNP49106.1"/>
    <property type="molecule type" value="Genomic_DNA"/>
</dbReference>
<proteinExistence type="predicted"/>
<dbReference type="SUPFAM" id="SSF81606">
    <property type="entry name" value="PP2C-like"/>
    <property type="match status" value="1"/>
</dbReference>
<organism evidence="2 3">
    <name type="scientific">Diaphorobacter aerolatus</name>
    <dbReference type="NCBI Taxonomy" id="1288495"/>
    <lineage>
        <taxon>Bacteria</taxon>
        <taxon>Pseudomonadati</taxon>
        <taxon>Pseudomonadota</taxon>
        <taxon>Betaproteobacteria</taxon>
        <taxon>Burkholderiales</taxon>
        <taxon>Comamonadaceae</taxon>
        <taxon>Diaphorobacter</taxon>
    </lineage>
</organism>
<gene>
    <name evidence="2" type="ORF">H9K75_02865</name>
</gene>
<evidence type="ECO:0000259" key="1">
    <source>
        <dbReference type="PROSITE" id="PS51746"/>
    </source>
</evidence>
<dbReference type="Pfam" id="PF13672">
    <property type="entry name" value="PP2C_2"/>
    <property type="match status" value="1"/>
</dbReference>
<reference evidence="2 3" key="1">
    <citation type="submission" date="2020-08" db="EMBL/GenBank/DDBJ databases">
        <title>Genome sequence of Diaphorobacter aerolatus KACC 16536T.</title>
        <authorList>
            <person name="Hyun D.-W."/>
            <person name="Bae J.-W."/>
        </authorList>
    </citation>
    <scope>NUCLEOTIDE SEQUENCE [LARGE SCALE GENOMIC DNA]</scope>
    <source>
        <strain evidence="2 3">KACC 16536</strain>
    </source>
</reference>
<evidence type="ECO:0000313" key="2">
    <source>
        <dbReference type="EMBL" id="QNP49106.1"/>
    </source>
</evidence>
<dbReference type="KEGG" id="daer:H9K75_02865"/>
<dbReference type="InterPro" id="IPR001932">
    <property type="entry name" value="PPM-type_phosphatase-like_dom"/>
</dbReference>
<accession>A0A7H0GLE0</accession>
<dbReference type="CDD" id="cd00143">
    <property type="entry name" value="PP2Cc"/>
    <property type="match status" value="1"/>
</dbReference>
<dbReference type="PROSITE" id="PS51746">
    <property type="entry name" value="PPM_2"/>
    <property type="match status" value="1"/>
</dbReference>
<sequence>MTTIQPLPVDEDSVALTHYTLSNQGDRNYNEDAYCHAHDRGIVSFAVADGMGGTSGGRHAAALAVSTIRQSELSLDPNEMSRQFLAISTAIKREQIAHPEMSNMCTTIAELRIDTYSQQAIWAHWGDTRIYWFRNNELVTMTEDHSVVQSLVSAGLLSEEDAANYPKRNVLLGAAGANSEVEPSVLPSAVTVTDGDAFLICTDGVWSMVNTSFIERTLSQAVSVQDWIDEIMKQVALVGSGSNDNFTATGVWITAGSEKTIAMRL</sequence>